<comment type="caution">
    <text evidence="2">The sequence shown here is derived from an EMBL/GenBank/DDBJ whole genome shotgun (WGS) entry which is preliminary data.</text>
</comment>
<proteinExistence type="predicted"/>
<organism evidence="2 3">
    <name type="scientific">Trichinella pseudospiralis</name>
    <name type="common">Parasitic roundworm</name>
    <dbReference type="NCBI Taxonomy" id="6337"/>
    <lineage>
        <taxon>Eukaryota</taxon>
        <taxon>Metazoa</taxon>
        <taxon>Ecdysozoa</taxon>
        <taxon>Nematoda</taxon>
        <taxon>Enoplea</taxon>
        <taxon>Dorylaimia</taxon>
        <taxon>Trichinellida</taxon>
        <taxon>Trichinellidae</taxon>
        <taxon>Trichinella</taxon>
    </lineage>
</organism>
<dbReference type="EMBL" id="JYDU01000325">
    <property type="protein sequence ID" value="KRX86905.1"/>
    <property type="molecule type" value="Genomic_DNA"/>
</dbReference>
<dbReference type="AlphaFoldDB" id="A0A0V0XFX9"/>
<evidence type="ECO:0000313" key="2">
    <source>
        <dbReference type="EMBL" id="KRX86905.1"/>
    </source>
</evidence>
<evidence type="ECO:0000256" key="1">
    <source>
        <dbReference type="SAM" id="MobiDB-lite"/>
    </source>
</evidence>
<reference evidence="2 3" key="1">
    <citation type="submission" date="2015-01" db="EMBL/GenBank/DDBJ databases">
        <title>Evolution of Trichinella species and genotypes.</title>
        <authorList>
            <person name="Korhonen P.K."/>
            <person name="Edoardo P."/>
            <person name="Giuseppe L.R."/>
            <person name="Gasser R.B."/>
        </authorList>
    </citation>
    <scope>NUCLEOTIDE SEQUENCE [LARGE SCALE GENOMIC DNA]</scope>
    <source>
        <strain evidence="2">ISS141</strain>
    </source>
</reference>
<dbReference type="Proteomes" id="UP000054815">
    <property type="component" value="Unassembled WGS sequence"/>
</dbReference>
<feature type="region of interest" description="Disordered" evidence="1">
    <location>
        <begin position="1"/>
        <end position="30"/>
    </location>
</feature>
<name>A0A0V0XFX9_TRIPS</name>
<gene>
    <name evidence="2" type="ORF">T4E_10102</name>
</gene>
<accession>A0A0V0XFX9</accession>
<evidence type="ECO:0000313" key="3">
    <source>
        <dbReference type="Proteomes" id="UP000054815"/>
    </source>
</evidence>
<sequence length="78" mass="8747">MRHQDTQRGSMGRQGKPYGVDSRKSLPSPALKLQETAPNVPIAYLSNRTSGRISKRFSRLGSCKFRRKNKILTITGKS</sequence>
<protein>
    <submittedName>
        <fullName evidence="2">Uncharacterized protein</fullName>
    </submittedName>
</protein>